<dbReference type="AlphaFoldDB" id="A0A1I8FT80"/>
<feature type="region of interest" description="Disordered" evidence="7">
    <location>
        <begin position="224"/>
        <end position="246"/>
    </location>
</feature>
<reference evidence="10" key="1">
    <citation type="submission" date="2016-11" db="UniProtKB">
        <authorList>
            <consortium name="WormBaseParasite"/>
        </authorList>
    </citation>
    <scope>IDENTIFICATION</scope>
</reference>
<comment type="subcellular location">
    <subcellularLocation>
        <location evidence="1">Membrane</location>
        <topology evidence="1">Multi-pass membrane protein</topology>
    </subcellularLocation>
</comment>
<feature type="region of interest" description="Disordered" evidence="7">
    <location>
        <begin position="152"/>
        <end position="183"/>
    </location>
</feature>
<keyword evidence="9" id="KW-1185">Reference proteome</keyword>
<dbReference type="PANTHER" id="PTHR22730">
    <property type="entry name" value="PROMININ PROM PROTEIN"/>
    <property type="match status" value="1"/>
</dbReference>
<dbReference type="WBParaSite" id="maker-unitig_8836-snap-gene-0.2-mRNA-1">
    <property type="protein sequence ID" value="maker-unitig_8836-snap-gene-0.2-mRNA-1"/>
    <property type="gene ID" value="maker-unitig_8836-snap-gene-0.2"/>
</dbReference>
<keyword evidence="8" id="KW-0732">Signal</keyword>
<evidence type="ECO:0000256" key="8">
    <source>
        <dbReference type="SAM" id="SignalP"/>
    </source>
</evidence>
<comment type="similarity">
    <text evidence="2">Belongs to the prominin family.</text>
</comment>
<evidence type="ECO:0000256" key="2">
    <source>
        <dbReference type="ARBA" id="ARBA00006058"/>
    </source>
</evidence>
<evidence type="ECO:0000256" key="1">
    <source>
        <dbReference type="ARBA" id="ARBA00004141"/>
    </source>
</evidence>
<organism evidence="9 10">
    <name type="scientific">Macrostomum lignano</name>
    <dbReference type="NCBI Taxonomy" id="282301"/>
    <lineage>
        <taxon>Eukaryota</taxon>
        <taxon>Metazoa</taxon>
        <taxon>Spiralia</taxon>
        <taxon>Lophotrochozoa</taxon>
        <taxon>Platyhelminthes</taxon>
        <taxon>Rhabditophora</taxon>
        <taxon>Macrostomorpha</taxon>
        <taxon>Macrostomida</taxon>
        <taxon>Macrostomidae</taxon>
        <taxon>Macrostomum</taxon>
    </lineage>
</organism>
<dbReference type="GO" id="GO:0016020">
    <property type="term" value="C:membrane"/>
    <property type="evidence" value="ECO:0007669"/>
    <property type="project" value="UniProtKB-SubCell"/>
</dbReference>
<evidence type="ECO:0000256" key="6">
    <source>
        <dbReference type="ARBA" id="ARBA00023180"/>
    </source>
</evidence>
<keyword evidence="3" id="KW-0812">Transmembrane</keyword>
<keyword evidence="6" id="KW-0325">Glycoprotein</keyword>
<evidence type="ECO:0000313" key="10">
    <source>
        <dbReference type="WBParaSite" id="maker-unitig_8836-snap-gene-0.2-mRNA-1"/>
    </source>
</evidence>
<keyword evidence="5" id="KW-0472">Membrane</keyword>
<keyword evidence="4" id="KW-1133">Transmembrane helix</keyword>
<evidence type="ECO:0000256" key="4">
    <source>
        <dbReference type="ARBA" id="ARBA00022989"/>
    </source>
</evidence>
<accession>A0A1I8FT80</accession>
<dbReference type="InterPro" id="IPR008795">
    <property type="entry name" value="Prominin"/>
</dbReference>
<protein>
    <submittedName>
        <fullName evidence="10">Transmembrane protein 52B</fullName>
    </submittedName>
</protein>
<evidence type="ECO:0000256" key="3">
    <source>
        <dbReference type="ARBA" id="ARBA00022692"/>
    </source>
</evidence>
<evidence type="ECO:0000313" key="9">
    <source>
        <dbReference type="Proteomes" id="UP000095280"/>
    </source>
</evidence>
<evidence type="ECO:0000256" key="7">
    <source>
        <dbReference type="SAM" id="MobiDB-lite"/>
    </source>
</evidence>
<sequence length="246" mass="26349">MSMLGYAILTCLGLLFIIIVPLAGCCVFCCRCCCGKCGGRLHHMERKGARCRRNCYGTSLTVLCTVMLCRRSPGLHLQPAVRNAMDPKRPDYVFLQATKSLGLAAAELSAAPDRARNDSGRVRTLTAAVVRPAVAGAARKFRDHLIARRGRGGQPAVGRLWPAGRRTPSKLAGSPRRPGQASERLLRDRLAVMKPGGDFDAAPAQCNSQLSSWLPVGDGVRLGQPASRSLSETEASLAGARGRGNW</sequence>
<evidence type="ECO:0000256" key="5">
    <source>
        <dbReference type="ARBA" id="ARBA00023136"/>
    </source>
</evidence>
<name>A0A1I8FT80_9PLAT</name>
<dbReference type="PANTHER" id="PTHR22730:SF1">
    <property type="entry name" value="PROMININ-LIKE PROTEIN"/>
    <property type="match status" value="1"/>
</dbReference>
<dbReference type="Proteomes" id="UP000095280">
    <property type="component" value="Unplaced"/>
</dbReference>
<dbReference type="Pfam" id="PF05478">
    <property type="entry name" value="Prominin"/>
    <property type="match status" value="1"/>
</dbReference>
<proteinExistence type="inferred from homology"/>
<feature type="signal peptide" evidence="8">
    <location>
        <begin position="1"/>
        <end position="25"/>
    </location>
</feature>
<feature type="chain" id="PRO_5009318816" evidence="8">
    <location>
        <begin position="26"/>
        <end position="246"/>
    </location>
</feature>